<proteinExistence type="predicted"/>
<feature type="transmembrane region" description="Helical" evidence="1">
    <location>
        <begin position="122"/>
        <end position="144"/>
    </location>
</feature>
<keyword evidence="1" id="KW-0812">Transmembrane</keyword>
<sequence>MPIHVTCDSCHSNFNAPDGTGGKRAKCPSCGSVIVIPTPPPKEEEVFEAEMAPAGGFDDDDFEIEAPVETPSTDEPRKPCPMCGEQISINAIKCRFCGEIFDPQLKKQARISSSGEDEQLGVFEWIIAILCSNIGCIVAIVYIIQGKPKGKKMLMVVACVYVITFIIGVIIGVFQEVQNAP</sequence>
<evidence type="ECO:0000313" key="2">
    <source>
        <dbReference type="EMBL" id="TWT87158.1"/>
    </source>
</evidence>
<evidence type="ECO:0000256" key="1">
    <source>
        <dbReference type="SAM" id="Phobius"/>
    </source>
</evidence>
<dbReference type="RefSeq" id="WP_197525749.1">
    <property type="nucleotide sequence ID" value="NZ_SJPQ01000003.1"/>
</dbReference>
<protein>
    <recommendedName>
        <fullName evidence="4">Double zinc ribbon</fullName>
    </recommendedName>
</protein>
<keyword evidence="1" id="KW-1133">Transmembrane helix</keyword>
<evidence type="ECO:0000313" key="3">
    <source>
        <dbReference type="Proteomes" id="UP000315440"/>
    </source>
</evidence>
<name>A0A5C5ZIZ7_9BACT</name>
<feature type="transmembrane region" description="Helical" evidence="1">
    <location>
        <begin position="153"/>
        <end position="174"/>
    </location>
</feature>
<keyword evidence="1" id="KW-0472">Membrane</keyword>
<comment type="caution">
    <text evidence="2">The sequence shown here is derived from an EMBL/GenBank/DDBJ whole genome shotgun (WGS) entry which is preliminary data.</text>
</comment>
<evidence type="ECO:0008006" key="4">
    <source>
        <dbReference type="Google" id="ProtNLM"/>
    </source>
</evidence>
<organism evidence="2 3">
    <name type="scientific">Pseudobythopirellula maris</name>
    <dbReference type="NCBI Taxonomy" id="2527991"/>
    <lineage>
        <taxon>Bacteria</taxon>
        <taxon>Pseudomonadati</taxon>
        <taxon>Planctomycetota</taxon>
        <taxon>Planctomycetia</taxon>
        <taxon>Pirellulales</taxon>
        <taxon>Lacipirellulaceae</taxon>
        <taxon>Pseudobythopirellula</taxon>
    </lineage>
</organism>
<accession>A0A5C5ZIZ7</accession>
<dbReference type="EMBL" id="SJPQ01000003">
    <property type="protein sequence ID" value="TWT87158.1"/>
    <property type="molecule type" value="Genomic_DNA"/>
</dbReference>
<keyword evidence="3" id="KW-1185">Reference proteome</keyword>
<reference evidence="2 3" key="1">
    <citation type="submission" date="2019-02" db="EMBL/GenBank/DDBJ databases">
        <title>Deep-cultivation of Planctomycetes and their phenomic and genomic characterization uncovers novel biology.</title>
        <authorList>
            <person name="Wiegand S."/>
            <person name="Jogler M."/>
            <person name="Boedeker C."/>
            <person name="Pinto D."/>
            <person name="Vollmers J."/>
            <person name="Rivas-Marin E."/>
            <person name="Kohn T."/>
            <person name="Peeters S.H."/>
            <person name="Heuer A."/>
            <person name="Rast P."/>
            <person name="Oberbeckmann S."/>
            <person name="Bunk B."/>
            <person name="Jeske O."/>
            <person name="Meyerdierks A."/>
            <person name="Storesund J.E."/>
            <person name="Kallscheuer N."/>
            <person name="Luecker S."/>
            <person name="Lage O.M."/>
            <person name="Pohl T."/>
            <person name="Merkel B.J."/>
            <person name="Hornburger P."/>
            <person name="Mueller R.-W."/>
            <person name="Bruemmer F."/>
            <person name="Labrenz M."/>
            <person name="Spormann A.M."/>
            <person name="Op Den Camp H."/>
            <person name="Overmann J."/>
            <person name="Amann R."/>
            <person name="Jetten M.S.M."/>
            <person name="Mascher T."/>
            <person name="Medema M.H."/>
            <person name="Devos D.P."/>
            <person name="Kaster A.-K."/>
            <person name="Ovreas L."/>
            <person name="Rohde M."/>
            <person name="Galperin M.Y."/>
            <person name="Jogler C."/>
        </authorList>
    </citation>
    <scope>NUCLEOTIDE SEQUENCE [LARGE SCALE GENOMIC DNA]</scope>
    <source>
        <strain evidence="2 3">Mal64</strain>
    </source>
</reference>
<gene>
    <name evidence="2" type="ORF">Mal64_26930</name>
</gene>
<dbReference type="AlphaFoldDB" id="A0A5C5ZIZ7"/>
<dbReference type="Proteomes" id="UP000315440">
    <property type="component" value="Unassembled WGS sequence"/>
</dbReference>